<evidence type="ECO:0000313" key="3">
    <source>
        <dbReference type="Proteomes" id="UP000285906"/>
    </source>
</evidence>
<feature type="transmembrane region" description="Helical" evidence="1">
    <location>
        <begin position="91"/>
        <end position="108"/>
    </location>
</feature>
<reference evidence="2 3" key="1">
    <citation type="submission" date="2018-09" db="EMBL/GenBank/DDBJ databases">
        <title>Genomic Encyclopedia of Archaeal and Bacterial Type Strains, Phase II (KMG-II): from individual species to whole genera.</title>
        <authorList>
            <person name="Goeker M."/>
        </authorList>
    </citation>
    <scope>NUCLEOTIDE SEQUENCE [LARGE SCALE GENOMIC DNA]</scope>
    <source>
        <strain evidence="2 3">DSM 27620</strain>
    </source>
</reference>
<accession>A0A420CPT2</accession>
<feature type="transmembrane region" description="Helical" evidence="1">
    <location>
        <begin position="12"/>
        <end position="30"/>
    </location>
</feature>
<proteinExistence type="predicted"/>
<dbReference type="EMBL" id="RAQH01000009">
    <property type="protein sequence ID" value="RKE80430.1"/>
    <property type="molecule type" value="Genomic_DNA"/>
</dbReference>
<evidence type="ECO:0000313" key="2">
    <source>
        <dbReference type="EMBL" id="RKE80430.1"/>
    </source>
</evidence>
<keyword evidence="1" id="KW-1133">Transmembrane helix</keyword>
<comment type="caution">
    <text evidence="2">The sequence shown here is derived from an EMBL/GenBank/DDBJ whole genome shotgun (WGS) entry which is preliminary data.</text>
</comment>
<name>A0A420CPT2_9FLAO</name>
<feature type="transmembrane region" description="Helical" evidence="1">
    <location>
        <begin position="155"/>
        <end position="172"/>
    </location>
</feature>
<feature type="transmembrane region" description="Helical" evidence="1">
    <location>
        <begin position="42"/>
        <end position="60"/>
    </location>
</feature>
<keyword evidence="1" id="KW-0472">Membrane</keyword>
<feature type="transmembrane region" description="Helical" evidence="1">
    <location>
        <begin position="129"/>
        <end position="149"/>
    </location>
</feature>
<sequence>MQMKSIIQFSPLLMYIWIILNWILMFQNFGSQDFLDMTESRVGAEVLFLAAGFFLVAIGSGKKTKQDKGMFWGIFIAFLLLGFFITKDNGYGLLSVAGIFTNHIIEYFTQTGDYGKDANDNFAKGRGGIFRFVLLVLYGLPIGFLFQYLGYGNNALMICAAIIGYYTILLLIELNNSLNRN</sequence>
<organism evidence="2 3">
    <name type="scientific">Epilithonimonas arachidiradicis</name>
    <dbReference type="NCBI Taxonomy" id="1617282"/>
    <lineage>
        <taxon>Bacteria</taxon>
        <taxon>Pseudomonadati</taxon>
        <taxon>Bacteroidota</taxon>
        <taxon>Flavobacteriia</taxon>
        <taxon>Flavobacteriales</taxon>
        <taxon>Weeksellaceae</taxon>
        <taxon>Chryseobacterium group</taxon>
        <taxon>Epilithonimonas</taxon>
    </lineage>
</organism>
<evidence type="ECO:0000256" key="1">
    <source>
        <dbReference type="SAM" id="Phobius"/>
    </source>
</evidence>
<dbReference type="AlphaFoldDB" id="A0A420CPT2"/>
<feature type="transmembrane region" description="Helical" evidence="1">
    <location>
        <begin position="69"/>
        <end position="85"/>
    </location>
</feature>
<protein>
    <submittedName>
        <fullName evidence="2">Uncharacterized protein</fullName>
    </submittedName>
</protein>
<dbReference type="Proteomes" id="UP000285906">
    <property type="component" value="Unassembled WGS sequence"/>
</dbReference>
<keyword evidence="1" id="KW-0812">Transmembrane</keyword>
<gene>
    <name evidence="2" type="ORF">BXY58_2955</name>
</gene>